<feature type="region of interest" description="Disordered" evidence="2">
    <location>
        <begin position="517"/>
        <end position="536"/>
    </location>
</feature>
<dbReference type="Proteomes" id="UP001168877">
    <property type="component" value="Unassembled WGS sequence"/>
</dbReference>
<keyword evidence="4" id="KW-1185">Reference proteome</keyword>
<evidence type="ECO:0000313" key="4">
    <source>
        <dbReference type="Proteomes" id="UP001168877"/>
    </source>
</evidence>
<sequence>MCDFDTVCDLQARAVKNSEAASKRHAAGLAKEGIAGPDGDGPSDGEDAGDVAGGGVESGQPPMRAEAAASVPVAAAATTPTAAPAVTTPAATTSSRKGKEKVGVSGGVNDIPIFDADVPETPLDPASDLAPRARNKRPAESASDHSARPPKRASRVVQFVVSSDEEDVQEPAVAEAPSTQPEGPAEVENLSVSDQPRPSGPSESTDRPGPSNQAGTSASSSGLAREVPPTGPVEADEGNVSLFDFSATEICSHLANNDVYIGDGWGHVKDKSCNRKMEFFFNCHSLMMSEMGENYKFGIRASREIKRLREQASVLAAEKLSAEESHAQQLAQFRESSDGHLSARLAAEEKLSAAEEEIRSLKELLSSSQESFAARLEAERVAEEAKEKAEQEAADLRNQLSSRDLIFENLKAVLEVESVDRFKRSPAYDALLLREFEKGMRQAKKFFAMKDHSNEKALKRFDKSLQQHMAHGVDSIKDQMKRWKAHCRYNRTEPHPMHLEIPSKRAFNTYYSGQKGSFSGSGAEPDLGPVAGRDYEPFMPTEDEAVVWPSDEEIEDEEDSEGPPAAG</sequence>
<feature type="coiled-coil region" evidence="1">
    <location>
        <begin position="305"/>
        <end position="402"/>
    </location>
</feature>
<organism evidence="3 4">
    <name type="scientific">Acer saccharum</name>
    <name type="common">Sugar maple</name>
    <dbReference type="NCBI Taxonomy" id="4024"/>
    <lineage>
        <taxon>Eukaryota</taxon>
        <taxon>Viridiplantae</taxon>
        <taxon>Streptophyta</taxon>
        <taxon>Embryophyta</taxon>
        <taxon>Tracheophyta</taxon>
        <taxon>Spermatophyta</taxon>
        <taxon>Magnoliopsida</taxon>
        <taxon>eudicotyledons</taxon>
        <taxon>Gunneridae</taxon>
        <taxon>Pentapetalae</taxon>
        <taxon>rosids</taxon>
        <taxon>malvids</taxon>
        <taxon>Sapindales</taxon>
        <taxon>Sapindaceae</taxon>
        <taxon>Hippocastanoideae</taxon>
        <taxon>Acereae</taxon>
        <taxon>Acer</taxon>
    </lineage>
</organism>
<proteinExistence type="predicted"/>
<reference evidence="3" key="1">
    <citation type="journal article" date="2022" name="Plant J.">
        <title>Strategies of tolerance reflected in two North American maple genomes.</title>
        <authorList>
            <person name="McEvoy S.L."/>
            <person name="Sezen U.U."/>
            <person name="Trouern-Trend A."/>
            <person name="McMahon S.M."/>
            <person name="Schaberg P.G."/>
            <person name="Yang J."/>
            <person name="Wegrzyn J.L."/>
            <person name="Swenson N.G."/>
        </authorList>
    </citation>
    <scope>NUCLEOTIDE SEQUENCE</scope>
    <source>
        <strain evidence="3">NS2018</strain>
    </source>
</reference>
<feature type="compositionally biased region" description="Acidic residues" evidence="2">
    <location>
        <begin position="541"/>
        <end position="561"/>
    </location>
</feature>
<dbReference type="EMBL" id="JAUESC010000001">
    <property type="protein sequence ID" value="KAK0608540.1"/>
    <property type="molecule type" value="Genomic_DNA"/>
</dbReference>
<comment type="caution">
    <text evidence="3">The sequence shown here is derived from an EMBL/GenBank/DDBJ whole genome shotgun (WGS) entry which is preliminary data.</text>
</comment>
<protein>
    <submittedName>
        <fullName evidence="3">Uncharacterized protein</fullName>
    </submittedName>
</protein>
<keyword evidence="1" id="KW-0175">Coiled coil</keyword>
<dbReference type="AlphaFoldDB" id="A0AA39TY96"/>
<feature type="region of interest" description="Disordered" evidence="2">
    <location>
        <begin position="541"/>
        <end position="567"/>
    </location>
</feature>
<feature type="compositionally biased region" description="Polar residues" evidence="2">
    <location>
        <begin position="210"/>
        <end position="222"/>
    </location>
</feature>
<evidence type="ECO:0000256" key="1">
    <source>
        <dbReference type="SAM" id="Coils"/>
    </source>
</evidence>
<reference evidence="3" key="2">
    <citation type="submission" date="2023-06" db="EMBL/GenBank/DDBJ databases">
        <authorList>
            <person name="Swenson N.G."/>
            <person name="Wegrzyn J.L."/>
            <person name="Mcevoy S.L."/>
        </authorList>
    </citation>
    <scope>NUCLEOTIDE SEQUENCE</scope>
    <source>
        <strain evidence="3">NS2018</strain>
        <tissue evidence="3">Leaf</tissue>
    </source>
</reference>
<name>A0AA39TY96_ACESA</name>
<gene>
    <name evidence="3" type="ORF">LWI29_032135</name>
</gene>
<feature type="compositionally biased region" description="Low complexity" evidence="2">
    <location>
        <begin position="67"/>
        <end position="95"/>
    </location>
</feature>
<accession>A0AA39TY96</accession>
<feature type="region of interest" description="Disordered" evidence="2">
    <location>
        <begin position="17"/>
        <end position="235"/>
    </location>
</feature>
<evidence type="ECO:0000313" key="3">
    <source>
        <dbReference type="EMBL" id="KAK0608540.1"/>
    </source>
</evidence>
<evidence type="ECO:0000256" key="2">
    <source>
        <dbReference type="SAM" id="MobiDB-lite"/>
    </source>
</evidence>
<feature type="compositionally biased region" description="Basic and acidic residues" evidence="2">
    <location>
        <begin position="137"/>
        <end position="147"/>
    </location>
</feature>